<reference evidence="1" key="1">
    <citation type="submission" date="2024-04" db="EMBL/GenBank/DDBJ databases">
        <authorList>
            <consortium name="Molecular Ecology Group"/>
        </authorList>
    </citation>
    <scope>NUCLEOTIDE SEQUENCE</scope>
</reference>
<dbReference type="EMBL" id="OZ034829">
    <property type="protein sequence ID" value="CAL1686080.1"/>
    <property type="molecule type" value="Genomic_DNA"/>
</dbReference>
<evidence type="ECO:0000313" key="2">
    <source>
        <dbReference type="Proteomes" id="UP001497644"/>
    </source>
</evidence>
<keyword evidence="2" id="KW-1185">Reference proteome</keyword>
<gene>
    <name evidence="1" type="ORF">LPLAT_LOCUS11450</name>
</gene>
<sequence>MMRRTTSHQLMVYLEPVTVKTPFGPAKPARKMVRRRDIYAEYRQICGCRLRQRSSGGSEVRSSHTSELPAALEAHGSDATIRLWRPFWPA</sequence>
<evidence type="ECO:0000313" key="1">
    <source>
        <dbReference type="EMBL" id="CAL1686080.1"/>
    </source>
</evidence>
<protein>
    <submittedName>
        <fullName evidence="1">Uncharacterized protein</fullName>
    </submittedName>
</protein>
<dbReference type="Proteomes" id="UP001497644">
    <property type="component" value="Chromosome 6"/>
</dbReference>
<dbReference type="AlphaFoldDB" id="A0AAV2P358"/>
<accession>A0AAV2P358</accession>
<proteinExistence type="predicted"/>
<organism evidence="1 2">
    <name type="scientific">Lasius platythorax</name>
    <dbReference type="NCBI Taxonomy" id="488582"/>
    <lineage>
        <taxon>Eukaryota</taxon>
        <taxon>Metazoa</taxon>
        <taxon>Ecdysozoa</taxon>
        <taxon>Arthropoda</taxon>
        <taxon>Hexapoda</taxon>
        <taxon>Insecta</taxon>
        <taxon>Pterygota</taxon>
        <taxon>Neoptera</taxon>
        <taxon>Endopterygota</taxon>
        <taxon>Hymenoptera</taxon>
        <taxon>Apocrita</taxon>
        <taxon>Aculeata</taxon>
        <taxon>Formicoidea</taxon>
        <taxon>Formicidae</taxon>
        <taxon>Formicinae</taxon>
        <taxon>Lasius</taxon>
        <taxon>Lasius</taxon>
    </lineage>
</organism>
<name>A0AAV2P358_9HYME</name>